<feature type="region of interest" description="Disordered" evidence="1">
    <location>
        <begin position="1"/>
        <end position="20"/>
    </location>
</feature>
<sequence>MQHSDIFSEESECEVQDVPSTNHSEKEIEFNLIYDRKLCSPILGYNFQLPDLSTSCIPSTTLDTSLLHIPIYAHLKIYDLKPVCLPEPPSILSSFIMQLQFSEDTILSKSSREISLTARLSEEDDISALCSAQK</sequence>
<dbReference type="InParanoid" id="A0A158N9K9"/>
<name>A0A158N9K9_ATTCE</name>
<organism evidence="2 3">
    <name type="scientific">Atta cephalotes</name>
    <name type="common">Leafcutter ant</name>
    <dbReference type="NCBI Taxonomy" id="12957"/>
    <lineage>
        <taxon>Eukaryota</taxon>
        <taxon>Metazoa</taxon>
        <taxon>Ecdysozoa</taxon>
        <taxon>Arthropoda</taxon>
        <taxon>Hexapoda</taxon>
        <taxon>Insecta</taxon>
        <taxon>Pterygota</taxon>
        <taxon>Neoptera</taxon>
        <taxon>Endopterygota</taxon>
        <taxon>Hymenoptera</taxon>
        <taxon>Apocrita</taxon>
        <taxon>Aculeata</taxon>
        <taxon>Formicoidea</taxon>
        <taxon>Formicidae</taxon>
        <taxon>Myrmicinae</taxon>
        <taxon>Atta</taxon>
    </lineage>
</organism>
<dbReference type="EnsemblMetazoa" id="XM_012198827.1">
    <property type="protein sequence ID" value="XP_012054217.1"/>
    <property type="gene ID" value="LOC105617261"/>
</dbReference>
<dbReference type="OrthoDB" id="5980302at2759"/>
<reference evidence="3" key="1">
    <citation type="journal article" date="2011" name="PLoS Genet.">
        <title>The genome sequence of the leaf-cutter ant Atta cephalotes reveals insights into its obligate symbiotic lifestyle.</title>
        <authorList>
            <person name="Suen G."/>
            <person name="Teiling C."/>
            <person name="Li L."/>
            <person name="Holt C."/>
            <person name="Abouheif E."/>
            <person name="Bornberg-Bauer E."/>
            <person name="Bouffard P."/>
            <person name="Caldera E.J."/>
            <person name="Cash E."/>
            <person name="Cavanaugh A."/>
            <person name="Denas O."/>
            <person name="Elhaik E."/>
            <person name="Fave M.J."/>
            <person name="Gadau J."/>
            <person name="Gibson J.D."/>
            <person name="Graur D."/>
            <person name="Grubbs K.J."/>
            <person name="Hagen D.E."/>
            <person name="Harkins T.T."/>
            <person name="Helmkampf M."/>
            <person name="Hu H."/>
            <person name="Johnson B.R."/>
            <person name="Kim J."/>
            <person name="Marsh S.E."/>
            <person name="Moeller J.A."/>
            <person name="Munoz-Torres M.C."/>
            <person name="Murphy M.C."/>
            <person name="Naughton M.C."/>
            <person name="Nigam S."/>
            <person name="Overson R."/>
            <person name="Rajakumar R."/>
            <person name="Reese J.T."/>
            <person name="Scott J.J."/>
            <person name="Smith C.R."/>
            <person name="Tao S."/>
            <person name="Tsutsui N.D."/>
            <person name="Viljakainen L."/>
            <person name="Wissler L."/>
            <person name="Yandell M.D."/>
            <person name="Zimmer F."/>
            <person name="Taylor J."/>
            <person name="Slater S.C."/>
            <person name="Clifton S.W."/>
            <person name="Warren W.C."/>
            <person name="Elsik C.G."/>
            <person name="Smith C.D."/>
            <person name="Weinstock G.M."/>
            <person name="Gerardo N.M."/>
            <person name="Currie C.R."/>
        </authorList>
    </citation>
    <scope>NUCLEOTIDE SEQUENCE [LARGE SCALE GENOMIC DNA]</scope>
</reference>
<evidence type="ECO:0000313" key="3">
    <source>
        <dbReference type="Proteomes" id="UP000005205"/>
    </source>
</evidence>
<keyword evidence="3" id="KW-1185">Reference proteome</keyword>
<proteinExistence type="predicted"/>
<dbReference type="KEGG" id="acep:105617261"/>
<dbReference type="AlphaFoldDB" id="A0A158N9K9"/>
<evidence type="ECO:0000256" key="1">
    <source>
        <dbReference type="SAM" id="MobiDB-lite"/>
    </source>
</evidence>
<dbReference type="EMBL" id="ADTU01009690">
    <property type="status" value="NOT_ANNOTATED_CDS"/>
    <property type="molecule type" value="Genomic_DNA"/>
</dbReference>
<gene>
    <name evidence="2" type="primary">105617261</name>
</gene>
<accession>A0A158N9K9</accession>
<reference evidence="2" key="2">
    <citation type="submission" date="2016-04" db="UniProtKB">
        <authorList>
            <consortium name="EnsemblMetazoa"/>
        </authorList>
    </citation>
    <scope>IDENTIFICATION</scope>
</reference>
<evidence type="ECO:0000313" key="2">
    <source>
        <dbReference type="EnsemblMetazoa" id="XP_012054217.1"/>
    </source>
</evidence>
<protein>
    <submittedName>
        <fullName evidence="2">Uncharacterized protein</fullName>
    </submittedName>
</protein>
<dbReference type="Proteomes" id="UP000005205">
    <property type="component" value="Unassembled WGS sequence"/>
</dbReference>